<evidence type="ECO:0000313" key="2">
    <source>
        <dbReference type="Proteomes" id="UP001238215"/>
    </source>
</evidence>
<dbReference type="Proteomes" id="UP001238215">
    <property type="component" value="Unassembled WGS sequence"/>
</dbReference>
<evidence type="ECO:0000313" key="1">
    <source>
        <dbReference type="EMBL" id="MDP8588959.1"/>
    </source>
</evidence>
<dbReference type="EMBL" id="JAVBZS010000004">
    <property type="protein sequence ID" value="MDP8588959.1"/>
    <property type="molecule type" value="Genomic_DNA"/>
</dbReference>
<sequence length="485" mass="56438">MTEEFKVRDRGTEKGKEWITDIADAMDAGRKYINNYLKLNEITDDDECDQISDRIEKLKQIKNSDVGNITLDASLPIDIVTEIFIRINDAGVKLSQADFTMSKIAIYEKNSGDEYGMYLRKYIDYFCELAASPENSSQIETNDSNFVESRYWDKIKWVVNDENEVYNPTYNDILRVISLVEFNRGKLGELVSLLSGRDFKEKDYKQKIADDSFDKLEKGIEKYTKKANFEHFVQDILWNLGYKEPGLAIAQNAINYAYAMYLRNKDLGVEDSKLKSLIRRLLIISLLTSRHSGSFESQWTADFQRMESANSLEEFVTTLERQNLTDVFWNDTVPSRFDNANVNSLFWTLYTLAQKYLGNQGFLTSTLVRDMKTAQVHHIYPKSYLRKNGFSSKNMYNKLANYVYLHDQVNNKVNDYAPEVYMNEVMKYTGTYGNEMKGLEELKRNLEDNAIPELVKSGNSSNYLLFLKERAVMMSLKIKEYYEKL</sequence>
<comment type="caution">
    <text evidence="1">The sequence shown here is derived from an EMBL/GenBank/DDBJ whole genome shotgun (WGS) entry which is preliminary data.</text>
</comment>
<name>A0AAJ1WBD1_9ENTE</name>
<dbReference type="AlphaFoldDB" id="A0AAJ1WBD1"/>
<keyword evidence="2" id="KW-1185">Reference proteome</keyword>
<dbReference type="RefSeq" id="WP_306390882.1">
    <property type="nucleotide sequence ID" value="NZ_JAVBZS010000004.1"/>
</dbReference>
<gene>
    <name evidence="1" type="ORF">RAN64_02705</name>
</gene>
<accession>A0AAJ1WBD1</accession>
<reference evidence="1 2" key="1">
    <citation type="submission" date="2023-08" db="EMBL/GenBank/DDBJ databases">
        <title>Whole genome sequencing of Enterococcus.</title>
        <authorList>
            <person name="Kaptchouang Tchatchouang C.D."/>
            <person name="Ateba C.N."/>
        </authorList>
    </citation>
    <scope>NUCLEOTIDE SEQUENCE [LARGE SCALE GENOMIC DNA]</scope>
    <source>
        <strain evidence="1 2">ENT3_CNKT_NWU</strain>
    </source>
</reference>
<dbReference type="PANTHER" id="PTHR37292:SF2">
    <property type="entry name" value="DUF262 DOMAIN-CONTAINING PROTEIN"/>
    <property type="match status" value="1"/>
</dbReference>
<organism evidence="1 2">
    <name type="scientific">Enterococcus lactis</name>
    <dbReference type="NCBI Taxonomy" id="357441"/>
    <lineage>
        <taxon>Bacteria</taxon>
        <taxon>Bacillati</taxon>
        <taxon>Bacillota</taxon>
        <taxon>Bacilli</taxon>
        <taxon>Lactobacillales</taxon>
        <taxon>Enterococcaceae</taxon>
        <taxon>Enterococcus</taxon>
    </lineage>
</organism>
<evidence type="ECO:0008006" key="3">
    <source>
        <dbReference type="Google" id="ProtNLM"/>
    </source>
</evidence>
<proteinExistence type="predicted"/>
<protein>
    <recommendedName>
        <fullName evidence="3">DUF262 domain-containing protein</fullName>
    </recommendedName>
</protein>
<dbReference type="PANTHER" id="PTHR37292">
    <property type="entry name" value="VNG6097C"/>
    <property type="match status" value="1"/>
</dbReference>